<gene>
    <name evidence="7" type="ORF">PSON_ATCC_30995.1.T0600133</name>
</gene>
<dbReference type="GO" id="GO:0042262">
    <property type="term" value="P:DNA protection"/>
    <property type="evidence" value="ECO:0007669"/>
    <property type="project" value="TreeGrafter"/>
</dbReference>
<evidence type="ECO:0000256" key="2">
    <source>
        <dbReference type="ARBA" id="ARBA00005582"/>
    </source>
</evidence>
<evidence type="ECO:0000256" key="4">
    <source>
        <dbReference type="ARBA" id="ARBA00022801"/>
    </source>
</evidence>
<evidence type="ECO:0000259" key="6">
    <source>
        <dbReference type="PROSITE" id="PS51462"/>
    </source>
</evidence>
<feature type="domain" description="Nudix hydrolase" evidence="6">
    <location>
        <begin position="6"/>
        <end position="136"/>
    </location>
</feature>
<comment type="cofactor">
    <cofactor evidence="1">
        <name>Mg(2+)</name>
        <dbReference type="ChEBI" id="CHEBI:18420"/>
    </cofactor>
</comment>
<dbReference type="EMBL" id="CAJJDN010000060">
    <property type="protein sequence ID" value="CAD8093175.1"/>
    <property type="molecule type" value="Genomic_DNA"/>
</dbReference>
<evidence type="ECO:0000256" key="1">
    <source>
        <dbReference type="ARBA" id="ARBA00001946"/>
    </source>
</evidence>
<dbReference type="PROSITE" id="PS51462">
    <property type="entry name" value="NUDIX"/>
    <property type="match status" value="1"/>
</dbReference>
<dbReference type="Pfam" id="PF00293">
    <property type="entry name" value="NUDIX"/>
    <property type="match status" value="1"/>
</dbReference>
<sequence length="175" mass="20584">MIKVKPSKILTLLLIHQKNQILLAMKKRGFGMGKYNGFGGKVERNGESIYQAAIRETQEEGCITPTDAQLIGYIKMDFDCEKETLKVHIFKATQFEGEVQETEEMKPQWFDVNNIPYKTMWIDDQYWVPYLLDNKYFYGYLLFEGHDKLIKVDIKETTQQELLNISEKESEIRLQ</sequence>
<dbReference type="CDD" id="cd03427">
    <property type="entry name" value="NUDIX_MTH1_Nudt1"/>
    <property type="match status" value="1"/>
</dbReference>
<accession>A0A8S1NUH2</accession>
<evidence type="ECO:0000256" key="5">
    <source>
        <dbReference type="ARBA" id="ARBA00022842"/>
    </source>
</evidence>
<dbReference type="GO" id="GO:0005737">
    <property type="term" value="C:cytoplasm"/>
    <property type="evidence" value="ECO:0007669"/>
    <property type="project" value="TreeGrafter"/>
</dbReference>
<evidence type="ECO:0000256" key="3">
    <source>
        <dbReference type="ARBA" id="ARBA00022723"/>
    </source>
</evidence>
<keyword evidence="5" id="KW-0460">Magnesium</keyword>
<dbReference type="OrthoDB" id="408303at2759"/>
<proteinExistence type="inferred from homology"/>
<comment type="similarity">
    <text evidence="2">Belongs to the Nudix hydrolase family.</text>
</comment>
<dbReference type="InterPro" id="IPR000086">
    <property type="entry name" value="NUDIX_hydrolase_dom"/>
</dbReference>
<comment type="caution">
    <text evidence="7">The sequence shown here is derived from an EMBL/GenBank/DDBJ whole genome shotgun (WGS) entry which is preliminary data.</text>
</comment>
<keyword evidence="4" id="KW-0378">Hydrolase</keyword>
<reference evidence="7" key="1">
    <citation type="submission" date="2021-01" db="EMBL/GenBank/DDBJ databases">
        <authorList>
            <consortium name="Genoscope - CEA"/>
            <person name="William W."/>
        </authorList>
    </citation>
    <scope>NUCLEOTIDE SEQUENCE</scope>
</reference>
<dbReference type="Proteomes" id="UP000692954">
    <property type="component" value="Unassembled WGS sequence"/>
</dbReference>
<dbReference type="PANTHER" id="PTHR43758">
    <property type="entry name" value="7,8-DIHYDRO-8-OXOGUANINE TRIPHOSPHATASE"/>
    <property type="match status" value="1"/>
</dbReference>
<keyword evidence="3" id="KW-0479">Metal-binding</keyword>
<protein>
    <recommendedName>
        <fullName evidence="6">Nudix hydrolase domain-containing protein</fullName>
    </recommendedName>
</protein>
<dbReference type="GO" id="GO:0046872">
    <property type="term" value="F:metal ion binding"/>
    <property type="evidence" value="ECO:0007669"/>
    <property type="project" value="UniProtKB-KW"/>
</dbReference>
<keyword evidence="8" id="KW-1185">Reference proteome</keyword>
<dbReference type="GO" id="GO:0008413">
    <property type="term" value="F:8-oxo-7,8-dihydroguanosine triphosphate pyrophosphatase activity"/>
    <property type="evidence" value="ECO:0007669"/>
    <property type="project" value="TreeGrafter"/>
</dbReference>
<dbReference type="PANTHER" id="PTHR43758:SF2">
    <property type="entry name" value="OXIDIZED PURINE NUCLEOSIDE TRIPHOSPHATE HYDROLASE"/>
    <property type="match status" value="1"/>
</dbReference>
<evidence type="ECO:0000313" key="8">
    <source>
        <dbReference type="Proteomes" id="UP000692954"/>
    </source>
</evidence>
<organism evidence="7 8">
    <name type="scientific">Paramecium sonneborni</name>
    <dbReference type="NCBI Taxonomy" id="65129"/>
    <lineage>
        <taxon>Eukaryota</taxon>
        <taxon>Sar</taxon>
        <taxon>Alveolata</taxon>
        <taxon>Ciliophora</taxon>
        <taxon>Intramacronucleata</taxon>
        <taxon>Oligohymenophorea</taxon>
        <taxon>Peniculida</taxon>
        <taxon>Parameciidae</taxon>
        <taxon>Paramecium</taxon>
    </lineage>
</organism>
<dbReference type="AlphaFoldDB" id="A0A8S1NUH2"/>
<evidence type="ECO:0000313" key="7">
    <source>
        <dbReference type="EMBL" id="CAD8093175.1"/>
    </source>
</evidence>
<name>A0A8S1NUH2_9CILI</name>